<dbReference type="InterPro" id="IPR027268">
    <property type="entry name" value="Peptidase_M4/M1_CTD_sf"/>
</dbReference>
<keyword evidence="3" id="KW-0645">Protease</keyword>
<keyword evidence="4" id="KW-0812">Transmembrane</keyword>
<evidence type="ECO:0000259" key="18">
    <source>
        <dbReference type="Pfam" id="PF11838"/>
    </source>
</evidence>
<keyword evidence="11" id="KW-0472">Membrane</keyword>
<name>T1G652_HELRO</name>
<feature type="domain" description="ERAP1-like C-terminal" evidence="18">
    <location>
        <begin position="583"/>
        <end position="634"/>
    </location>
</feature>
<evidence type="ECO:0000256" key="3">
    <source>
        <dbReference type="ARBA" id="ARBA00022670"/>
    </source>
</evidence>
<evidence type="ECO:0000259" key="19">
    <source>
        <dbReference type="Pfam" id="PF17900"/>
    </source>
</evidence>
<dbReference type="GO" id="GO:0006508">
    <property type="term" value="P:proteolysis"/>
    <property type="evidence" value="ECO:0000318"/>
    <property type="project" value="GO_Central"/>
</dbReference>
<evidence type="ECO:0000256" key="1">
    <source>
        <dbReference type="ARBA" id="ARBA00004606"/>
    </source>
</evidence>
<evidence type="ECO:0000256" key="2">
    <source>
        <dbReference type="ARBA" id="ARBA00010136"/>
    </source>
</evidence>
<evidence type="ECO:0000256" key="11">
    <source>
        <dbReference type="ARBA" id="ARBA00023136"/>
    </source>
</evidence>
<dbReference type="InParanoid" id="T1G652"/>
<dbReference type="InterPro" id="IPR042097">
    <property type="entry name" value="Aminopeptidase_N-like_N_sf"/>
</dbReference>
<keyword evidence="5 14" id="KW-0479">Metal-binding</keyword>
<dbReference type="EMBL" id="AMQM01006526">
    <property type="status" value="NOT_ANNOTATED_CDS"/>
    <property type="molecule type" value="Genomic_DNA"/>
</dbReference>
<feature type="domain" description="Peptidase M1 membrane alanine aminopeptidase" evidence="17">
    <location>
        <begin position="281"/>
        <end position="501"/>
    </location>
</feature>
<keyword evidence="6" id="KW-0378">Hydrolase</keyword>
<evidence type="ECO:0000256" key="10">
    <source>
        <dbReference type="ARBA" id="ARBA00023049"/>
    </source>
</evidence>
<feature type="binding site" evidence="14">
    <location>
        <position position="376"/>
    </location>
    <ligand>
        <name>Zn(2+)</name>
        <dbReference type="ChEBI" id="CHEBI:29105"/>
        <note>catalytic</note>
    </ligand>
</feature>
<dbReference type="RefSeq" id="XP_009024929.1">
    <property type="nucleotide sequence ID" value="XM_009026681.1"/>
</dbReference>
<evidence type="ECO:0000256" key="14">
    <source>
        <dbReference type="PIRSR" id="PIRSR634016-3"/>
    </source>
</evidence>
<evidence type="ECO:0000313" key="21">
    <source>
        <dbReference type="EnsemblMetazoa" id="HelroP85971"/>
    </source>
</evidence>
<dbReference type="Proteomes" id="UP000015101">
    <property type="component" value="Unassembled WGS sequence"/>
</dbReference>
<dbReference type="eggNOG" id="KOG1046">
    <property type="taxonomic scope" value="Eukaryota"/>
</dbReference>
<dbReference type="AlphaFoldDB" id="T1G652"/>
<evidence type="ECO:0000256" key="7">
    <source>
        <dbReference type="ARBA" id="ARBA00022833"/>
    </source>
</evidence>
<sequence>MKRDQTNGLLLICCLSAVLLVSVVAQHFCNTKVLCKPVKKIVDQNEINFCWNKVRLPKTLVPQSYEVLIHLNLQKFVFSGWSRVEVFVKKSTDFIVMHTKNLTIQDIYVQYKNRNDKITIKRHDIDKDFEQLQIELGTLLNKSSIISINISFSGALRDDSLGFFVDSYTNKDGVTRYLAATQFQPTDARSAFPCFDEPHMKARFKFSIIRPSNYISLFNTEKVEKAVSSSEMMDIFNNSVRMSTYLVAFVVCDFLSKSQISKSGVNISVYTQPENINDAAFALDAATKLLDYFEEFYGIKYPLTKFDNVAVPGMALDGMENWGLVLYLADYILYNVEDYSDQNKILVANLVAHEVAHQWFGNLVTMEWWDDIWLNEGFASYVEYIGTRHLFPHWPLMETFSFDVSAPAMAEDSLDSSHAISNPVPDPKKIMEIFDTISYSKGAAIIRMLEHVVGADAFQKALKAYLRQHQYKSARNKNLWNAFNQLTDFKDVNVKEMMETWTLQMGLPLVTINRVGRNVTCRQERFVIIDHSKLGDFKPEASKYNYMWYIPLTYMTSRKASNREIVLLKEKSKQFDLPEDVTWLKANTDMTGFYRVHYDNNGWSDIIAQLKSDHTVFSVIDRGSLMNDIFALVRLFTLLLTIFSSPEIAHFQK</sequence>
<evidence type="ECO:0000256" key="5">
    <source>
        <dbReference type="ARBA" id="ARBA00022723"/>
    </source>
</evidence>
<keyword evidence="22" id="KW-1185">Reference proteome</keyword>
<dbReference type="KEGG" id="hro:HELRODRAFT_85971"/>
<dbReference type="GO" id="GO:0043171">
    <property type="term" value="P:peptide catabolic process"/>
    <property type="evidence" value="ECO:0000318"/>
    <property type="project" value="GO_Central"/>
</dbReference>
<evidence type="ECO:0000256" key="12">
    <source>
        <dbReference type="ARBA" id="ARBA00023180"/>
    </source>
</evidence>
<dbReference type="InterPro" id="IPR001930">
    <property type="entry name" value="Peptidase_M1"/>
</dbReference>
<dbReference type="InterPro" id="IPR050344">
    <property type="entry name" value="Peptidase_M1_aminopeptidases"/>
</dbReference>
<dbReference type="Gene3D" id="2.60.40.1910">
    <property type="match status" value="1"/>
</dbReference>
<dbReference type="FunCoup" id="T1G652">
    <property type="interactions" value="485"/>
</dbReference>
<dbReference type="Gene3D" id="1.10.3480.20">
    <property type="match status" value="1"/>
</dbReference>
<evidence type="ECO:0000256" key="4">
    <source>
        <dbReference type="ARBA" id="ARBA00022692"/>
    </source>
</evidence>
<comment type="similarity">
    <text evidence="2">Belongs to the peptidase M1 family.</text>
</comment>
<protein>
    <recommendedName>
        <fullName evidence="23">Aminopeptidase</fullName>
    </recommendedName>
</protein>
<dbReference type="EMBL" id="KB097487">
    <property type="protein sequence ID" value="ESN96883.1"/>
    <property type="molecule type" value="Genomic_DNA"/>
</dbReference>
<dbReference type="CDD" id="cd09601">
    <property type="entry name" value="M1_APN-Q_like"/>
    <property type="match status" value="1"/>
</dbReference>
<dbReference type="OMA" id="YKRTVKM"/>
<evidence type="ECO:0000313" key="22">
    <source>
        <dbReference type="Proteomes" id="UP000015101"/>
    </source>
</evidence>
<proteinExistence type="inferred from homology"/>
<dbReference type="FunFam" id="1.10.3480.20:FF:000001">
    <property type="entry name" value="Uncharacterized protein"/>
    <property type="match status" value="1"/>
</dbReference>
<comment type="cofactor">
    <cofactor evidence="14">
        <name>Zn(2+)</name>
        <dbReference type="ChEBI" id="CHEBI:29105"/>
    </cofactor>
    <text evidence="14">Binds 1 zinc ion per subunit.</text>
</comment>
<keyword evidence="12" id="KW-0325">Glycoprotein</keyword>
<dbReference type="HOGENOM" id="CLU_003705_4_6_1"/>
<evidence type="ECO:0000256" key="6">
    <source>
        <dbReference type="ARBA" id="ARBA00022801"/>
    </source>
</evidence>
<dbReference type="GO" id="GO:0016020">
    <property type="term" value="C:membrane"/>
    <property type="evidence" value="ECO:0007669"/>
    <property type="project" value="UniProtKB-SubCell"/>
</dbReference>
<evidence type="ECO:0000256" key="9">
    <source>
        <dbReference type="ARBA" id="ARBA00022989"/>
    </source>
</evidence>
<reference evidence="21" key="3">
    <citation type="submission" date="2015-06" db="UniProtKB">
        <authorList>
            <consortium name="EnsemblMetazoa"/>
        </authorList>
    </citation>
    <scope>IDENTIFICATION</scope>
</reference>
<evidence type="ECO:0008006" key="23">
    <source>
        <dbReference type="Google" id="ProtNLM"/>
    </source>
</evidence>
<keyword evidence="10" id="KW-0482">Metalloprotease</keyword>
<keyword evidence="8" id="KW-0735">Signal-anchor</keyword>
<dbReference type="Gene3D" id="1.10.390.10">
    <property type="entry name" value="Neutral Protease Domain 2"/>
    <property type="match status" value="1"/>
</dbReference>
<dbReference type="InterPro" id="IPR014782">
    <property type="entry name" value="Peptidase_M1_dom"/>
</dbReference>
<dbReference type="InterPro" id="IPR034016">
    <property type="entry name" value="M1_APN-typ"/>
</dbReference>
<dbReference type="PANTHER" id="PTHR11533">
    <property type="entry name" value="PROTEASE M1 ZINC METALLOPROTEASE"/>
    <property type="match status" value="1"/>
</dbReference>
<dbReference type="InterPro" id="IPR045357">
    <property type="entry name" value="Aminopeptidase_N-like_N"/>
</dbReference>
<feature type="chain" id="PRO_5010981131" description="Aminopeptidase" evidence="16">
    <location>
        <begin position="26"/>
        <end position="653"/>
    </location>
</feature>
<organism evidence="21 22">
    <name type="scientific">Helobdella robusta</name>
    <name type="common">Californian leech</name>
    <dbReference type="NCBI Taxonomy" id="6412"/>
    <lineage>
        <taxon>Eukaryota</taxon>
        <taxon>Metazoa</taxon>
        <taxon>Spiralia</taxon>
        <taxon>Lophotrochozoa</taxon>
        <taxon>Annelida</taxon>
        <taxon>Clitellata</taxon>
        <taxon>Hirudinea</taxon>
        <taxon>Rhynchobdellida</taxon>
        <taxon>Glossiphoniidae</taxon>
        <taxon>Helobdella</taxon>
    </lineage>
</organism>
<dbReference type="OrthoDB" id="10031169at2759"/>
<evidence type="ECO:0000256" key="16">
    <source>
        <dbReference type="SAM" id="SignalP"/>
    </source>
</evidence>
<comment type="subcellular location">
    <subcellularLocation>
        <location evidence="1">Membrane</location>
        <topology evidence="1">Single-pass type II membrane protein</topology>
    </subcellularLocation>
</comment>
<feature type="binding site" evidence="14">
    <location>
        <position position="353"/>
    </location>
    <ligand>
        <name>Zn(2+)</name>
        <dbReference type="ChEBI" id="CHEBI:29105"/>
        <note>catalytic</note>
    </ligand>
</feature>
<feature type="binding site" evidence="14">
    <location>
        <position position="357"/>
    </location>
    <ligand>
        <name>Zn(2+)</name>
        <dbReference type="ChEBI" id="CHEBI:29105"/>
        <note>catalytic</note>
    </ligand>
</feature>
<dbReference type="GO" id="GO:0008270">
    <property type="term" value="F:zinc ion binding"/>
    <property type="evidence" value="ECO:0007669"/>
    <property type="project" value="InterPro"/>
</dbReference>
<feature type="signal peptide" evidence="16">
    <location>
        <begin position="1"/>
        <end position="25"/>
    </location>
</feature>
<dbReference type="GeneID" id="20216549"/>
<accession>T1G652</accession>
<evidence type="ECO:0000256" key="13">
    <source>
        <dbReference type="PIRSR" id="PIRSR634016-1"/>
    </source>
</evidence>
<dbReference type="EnsemblMetazoa" id="HelroT85971">
    <property type="protein sequence ID" value="HelroP85971"/>
    <property type="gene ID" value="HelroG85971"/>
</dbReference>
<evidence type="ECO:0000259" key="17">
    <source>
        <dbReference type="Pfam" id="PF01433"/>
    </source>
</evidence>
<dbReference type="FunFam" id="2.60.40.1730:FF:000012">
    <property type="entry name" value="Aminopeptidase N"/>
    <property type="match status" value="1"/>
</dbReference>
<feature type="site" description="Transition state stabilizer" evidence="15">
    <location>
        <position position="439"/>
    </location>
</feature>
<keyword evidence="7 14" id="KW-0862">Zinc</keyword>
<dbReference type="PRINTS" id="PR00756">
    <property type="entry name" value="ALADIPTASE"/>
</dbReference>
<dbReference type="PANTHER" id="PTHR11533:SF299">
    <property type="entry name" value="AMINOPEPTIDASE"/>
    <property type="match status" value="1"/>
</dbReference>
<evidence type="ECO:0000256" key="15">
    <source>
        <dbReference type="PIRSR" id="PIRSR634016-4"/>
    </source>
</evidence>
<keyword evidence="16" id="KW-0732">Signal</keyword>
<feature type="active site" description="Proton acceptor" evidence="13">
    <location>
        <position position="354"/>
    </location>
</feature>
<dbReference type="FunFam" id="1.10.390.10:FF:000016">
    <property type="entry name" value="Glutamyl aminopeptidase"/>
    <property type="match status" value="1"/>
</dbReference>
<feature type="domain" description="Aminopeptidase N-like N-terminal" evidence="19">
    <location>
        <begin position="61"/>
        <end position="246"/>
    </location>
</feature>
<dbReference type="CTD" id="20216549"/>
<dbReference type="GO" id="GO:0070006">
    <property type="term" value="F:metalloaminopeptidase activity"/>
    <property type="evidence" value="ECO:0000318"/>
    <property type="project" value="GO_Central"/>
</dbReference>
<evidence type="ECO:0000256" key="8">
    <source>
        <dbReference type="ARBA" id="ARBA00022968"/>
    </source>
</evidence>
<reference evidence="20 22" key="2">
    <citation type="journal article" date="2013" name="Nature">
        <title>Insights into bilaterian evolution from three spiralian genomes.</title>
        <authorList>
            <person name="Simakov O."/>
            <person name="Marletaz F."/>
            <person name="Cho S.J."/>
            <person name="Edsinger-Gonzales E."/>
            <person name="Havlak P."/>
            <person name="Hellsten U."/>
            <person name="Kuo D.H."/>
            <person name="Larsson T."/>
            <person name="Lv J."/>
            <person name="Arendt D."/>
            <person name="Savage R."/>
            <person name="Osoegawa K."/>
            <person name="de Jong P."/>
            <person name="Grimwood J."/>
            <person name="Chapman J.A."/>
            <person name="Shapiro H."/>
            <person name="Aerts A."/>
            <person name="Otillar R.P."/>
            <person name="Terry A.Y."/>
            <person name="Boore J.L."/>
            <person name="Grigoriev I.V."/>
            <person name="Lindberg D.R."/>
            <person name="Seaver E.C."/>
            <person name="Weisblat D.A."/>
            <person name="Putnam N.H."/>
            <person name="Rokhsar D.S."/>
        </authorList>
    </citation>
    <scope>NUCLEOTIDE SEQUENCE</scope>
</reference>
<evidence type="ECO:0000313" key="20">
    <source>
        <dbReference type="EMBL" id="ESN96883.1"/>
    </source>
</evidence>
<dbReference type="Pfam" id="PF17900">
    <property type="entry name" value="Peptidase_M1_N"/>
    <property type="match status" value="1"/>
</dbReference>
<dbReference type="InterPro" id="IPR024571">
    <property type="entry name" value="ERAP1-like_C_dom"/>
</dbReference>
<gene>
    <name evidence="21" type="primary">20216549</name>
    <name evidence="20" type="ORF">HELRODRAFT_85971</name>
</gene>
<dbReference type="SUPFAM" id="SSF63737">
    <property type="entry name" value="Leukotriene A4 hydrolase N-terminal domain"/>
    <property type="match status" value="1"/>
</dbReference>
<dbReference type="Pfam" id="PF01433">
    <property type="entry name" value="Peptidase_M1"/>
    <property type="match status" value="1"/>
</dbReference>
<dbReference type="FunFam" id="2.60.40.1910:FF:000001">
    <property type="entry name" value="Leucyl-cystinyl aminopeptidase"/>
    <property type="match status" value="1"/>
</dbReference>
<keyword evidence="9" id="KW-1133">Transmembrane helix</keyword>
<reference evidence="22" key="1">
    <citation type="submission" date="2012-12" db="EMBL/GenBank/DDBJ databases">
        <authorList>
            <person name="Hellsten U."/>
            <person name="Grimwood J."/>
            <person name="Chapman J.A."/>
            <person name="Shapiro H."/>
            <person name="Aerts A."/>
            <person name="Otillar R.P."/>
            <person name="Terry A.Y."/>
            <person name="Boore J.L."/>
            <person name="Simakov O."/>
            <person name="Marletaz F."/>
            <person name="Cho S.-J."/>
            <person name="Edsinger-Gonzales E."/>
            <person name="Havlak P."/>
            <person name="Kuo D.-H."/>
            <person name="Larsson T."/>
            <person name="Lv J."/>
            <person name="Arendt D."/>
            <person name="Savage R."/>
            <person name="Osoegawa K."/>
            <person name="de Jong P."/>
            <person name="Lindberg D.R."/>
            <person name="Seaver E.C."/>
            <person name="Weisblat D.A."/>
            <person name="Putnam N.H."/>
            <person name="Grigoriev I.V."/>
            <person name="Rokhsar D.S."/>
        </authorList>
    </citation>
    <scope>NUCLEOTIDE SEQUENCE</scope>
</reference>
<dbReference type="Pfam" id="PF11838">
    <property type="entry name" value="ERAP1_C"/>
    <property type="match status" value="1"/>
</dbReference>
<dbReference type="SUPFAM" id="SSF55486">
    <property type="entry name" value="Metalloproteases ('zincins'), catalytic domain"/>
    <property type="match status" value="1"/>
</dbReference>
<dbReference type="Gene3D" id="2.60.40.1730">
    <property type="entry name" value="tricorn interacting facor f3 domain"/>
    <property type="match status" value="1"/>
</dbReference>